<feature type="compositionally biased region" description="Low complexity" evidence="3">
    <location>
        <begin position="1"/>
        <end position="12"/>
    </location>
</feature>
<evidence type="ECO:0000256" key="1">
    <source>
        <dbReference type="ARBA" id="ARBA00005350"/>
    </source>
</evidence>
<dbReference type="GO" id="GO:0017128">
    <property type="term" value="F:phospholipid scramblase activity"/>
    <property type="evidence" value="ECO:0007669"/>
    <property type="project" value="InterPro"/>
</dbReference>
<evidence type="ECO:0000256" key="3">
    <source>
        <dbReference type="SAM" id="MobiDB-lite"/>
    </source>
</evidence>
<reference evidence="4" key="1">
    <citation type="submission" date="2015-07" db="EMBL/GenBank/DDBJ databases">
        <title>Transcriptome Assembly of Anthurium amnicola.</title>
        <authorList>
            <person name="Suzuki J."/>
        </authorList>
    </citation>
    <scope>NUCLEOTIDE SEQUENCE</scope>
</reference>
<organism evidence="4">
    <name type="scientific">Anthurium amnicola</name>
    <dbReference type="NCBI Taxonomy" id="1678845"/>
    <lineage>
        <taxon>Eukaryota</taxon>
        <taxon>Viridiplantae</taxon>
        <taxon>Streptophyta</taxon>
        <taxon>Embryophyta</taxon>
        <taxon>Tracheophyta</taxon>
        <taxon>Spermatophyta</taxon>
        <taxon>Magnoliopsida</taxon>
        <taxon>Liliopsida</taxon>
        <taxon>Araceae</taxon>
        <taxon>Pothoideae</taxon>
        <taxon>Potheae</taxon>
        <taxon>Anthurium</taxon>
    </lineage>
</organism>
<accession>A0A1D1ZIB3</accession>
<dbReference type="EMBL" id="GDJX01001373">
    <property type="protein sequence ID" value="JAT66563.1"/>
    <property type="molecule type" value="Transcribed_RNA"/>
</dbReference>
<feature type="compositionally biased region" description="Low complexity" evidence="3">
    <location>
        <begin position="58"/>
        <end position="82"/>
    </location>
</feature>
<gene>
    <name evidence="4" type="primary">AIM25_1</name>
    <name evidence="4" type="ORF">g.97726</name>
</gene>
<dbReference type="AlphaFoldDB" id="A0A1D1ZIB3"/>
<feature type="non-terminal residue" evidence="4">
    <location>
        <position position="1"/>
    </location>
</feature>
<dbReference type="Pfam" id="PF03803">
    <property type="entry name" value="Scramblase"/>
    <property type="match status" value="1"/>
</dbReference>
<comment type="similarity">
    <text evidence="1 2">Belongs to the phospholipid scramblase family.</text>
</comment>
<evidence type="ECO:0000313" key="4">
    <source>
        <dbReference type="EMBL" id="JAT66563.1"/>
    </source>
</evidence>
<feature type="region of interest" description="Disordered" evidence="3">
    <location>
        <begin position="1"/>
        <end position="108"/>
    </location>
</feature>
<dbReference type="GO" id="GO:0005886">
    <property type="term" value="C:plasma membrane"/>
    <property type="evidence" value="ECO:0007669"/>
    <property type="project" value="TreeGrafter"/>
</dbReference>
<name>A0A1D1ZIB3_9ARAE</name>
<dbReference type="InterPro" id="IPR005552">
    <property type="entry name" value="Scramblase"/>
</dbReference>
<dbReference type="PANTHER" id="PTHR23248:SF9">
    <property type="entry name" value="PHOSPHOLIPID SCRAMBLASE"/>
    <property type="match status" value="1"/>
</dbReference>
<dbReference type="PANTHER" id="PTHR23248">
    <property type="entry name" value="PHOSPHOLIPID SCRAMBLASE-RELATED"/>
    <property type="match status" value="1"/>
</dbReference>
<protein>
    <recommendedName>
        <fullName evidence="2">Phospholipid scramblase</fullName>
    </recommendedName>
</protein>
<proteinExistence type="inferred from homology"/>
<evidence type="ECO:0000256" key="2">
    <source>
        <dbReference type="RuleBase" id="RU363116"/>
    </source>
</evidence>
<sequence length="339" mass="37473">DRPVNGAAQGADVAGGAGTLPAPFLVSSLSVRSPPPPSLPRGLARNPTTGSEMRWLPRWRPSTPRAAAPSPGPARSAAPRQAFCDGENAARNPSCPWRPPTQPLGRTGLGFLTGEHWSQLPPPPLRLCRWFGTSPRRGEPLSRDWLAQLWVEEKRRRTGLPRGYGKRKKRAAVRVGEAEGEEAGGWPSLVSSFRRSFMSDPAPVNPVEKEPVYGRPRPPPVSQHAGGVFFPGSPEEVKLAPLLARENLVITRDIEWANIVFAFEQESRYIIVDASYPGSPVGLIREQSNVIYRQLLRSRRPFTAYITDAWGSEIFRVRRPFWFINSTIYAEVDGNRCGS</sequence>